<dbReference type="AlphaFoldDB" id="A4U4R8"/>
<reference evidence="2" key="1">
    <citation type="journal article" date="2007" name="J. Bacteriol.">
        <title>Comparative genome analysis of four magnetotactic bacteria reveals a complex set of group-specific genes implicated in magnetosome biomineralization and function.</title>
        <authorList>
            <person name="Richter M."/>
            <person name="Kube M."/>
            <person name="Bazylinski D.A."/>
            <person name="Lombardot T."/>
            <person name="Gloeckner F.O."/>
            <person name="Reinhardt R."/>
            <person name="Schueler D."/>
        </authorList>
    </citation>
    <scope>NUCLEOTIDE SEQUENCE</scope>
    <source>
        <strain evidence="2">MSR-1</strain>
    </source>
</reference>
<proteinExistence type="predicted"/>
<organism evidence="2">
    <name type="scientific">Magnetospirillum gryphiswaldense</name>
    <dbReference type="NCBI Taxonomy" id="55518"/>
    <lineage>
        <taxon>Bacteria</taxon>
        <taxon>Pseudomonadati</taxon>
        <taxon>Pseudomonadota</taxon>
        <taxon>Alphaproteobacteria</taxon>
        <taxon>Rhodospirillales</taxon>
        <taxon>Rhodospirillaceae</taxon>
        <taxon>Magnetospirillum</taxon>
    </lineage>
</organism>
<dbReference type="EMBL" id="CU459003">
    <property type="protein sequence ID" value="CAM77875.1"/>
    <property type="molecule type" value="Genomic_DNA"/>
</dbReference>
<protein>
    <submittedName>
        <fullName evidence="2">Uncharacterized protein</fullName>
    </submittedName>
</protein>
<sequence length="137" mass="14357">MALGTNKVSALAAPGMAAAATARPASGGRNVASVSGGPAEAAGFSTQIGVSDNRLLRYDEELDFGFSEHRDPDRQGTPFMAKAASSFRAELADEATGGESANMFMDYVMRGVGTYEHNMRVTTPGSVRPGSVLNYLY</sequence>
<dbReference type="RefSeq" id="WP_024080287.1">
    <property type="nucleotide sequence ID" value="NZ_CP027527.1"/>
</dbReference>
<feature type="region of interest" description="Disordered" evidence="1">
    <location>
        <begin position="22"/>
        <end position="43"/>
    </location>
</feature>
<evidence type="ECO:0000313" key="2">
    <source>
        <dbReference type="EMBL" id="CAM77875.1"/>
    </source>
</evidence>
<accession>A4U4R8</accession>
<name>A4U4R8_9PROT</name>
<gene>
    <name evidence="2" type="ORF">MGR_3943</name>
</gene>
<evidence type="ECO:0000256" key="1">
    <source>
        <dbReference type="SAM" id="MobiDB-lite"/>
    </source>
</evidence>